<keyword evidence="3" id="KW-1185">Reference proteome</keyword>
<evidence type="ECO:0000313" key="3">
    <source>
        <dbReference type="Proteomes" id="UP000799436"/>
    </source>
</evidence>
<dbReference type="Proteomes" id="UP000799436">
    <property type="component" value="Unassembled WGS sequence"/>
</dbReference>
<dbReference type="EMBL" id="ML995933">
    <property type="protein sequence ID" value="KAF2764225.1"/>
    <property type="molecule type" value="Genomic_DNA"/>
</dbReference>
<organism evidence="2 3">
    <name type="scientific">Teratosphaeria nubilosa</name>
    <dbReference type="NCBI Taxonomy" id="161662"/>
    <lineage>
        <taxon>Eukaryota</taxon>
        <taxon>Fungi</taxon>
        <taxon>Dikarya</taxon>
        <taxon>Ascomycota</taxon>
        <taxon>Pezizomycotina</taxon>
        <taxon>Dothideomycetes</taxon>
        <taxon>Dothideomycetidae</taxon>
        <taxon>Mycosphaerellales</taxon>
        <taxon>Teratosphaeriaceae</taxon>
        <taxon>Teratosphaeria</taxon>
    </lineage>
</organism>
<dbReference type="AlphaFoldDB" id="A0A6G1KUD2"/>
<evidence type="ECO:0000313" key="2">
    <source>
        <dbReference type="EMBL" id="KAF2764225.1"/>
    </source>
</evidence>
<protein>
    <submittedName>
        <fullName evidence="2">Uncharacterized protein</fullName>
    </submittedName>
</protein>
<reference evidence="2" key="1">
    <citation type="journal article" date="2020" name="Stud. Mycol.">
        <title>101 Dothideomycetes genomes: a test case for predicting lifestyles and emergence of pathogens.</title>
        <authorList>
            <person name="Haridas S."/>
            <person name="Albert R."/>
            <person name="Binder M."/>
            <person name="Bloem J."/>
            <person name="Labutti K."/>
            <person name="Salamov A."/>
            <person name="Andreopoulos B."/>
            <person name="Baker S."/>
            <person name="Barry K."/>
            <person name="Bills G."/>
            <person name="Bluhm B."/>
            <person name="Cannon C."/>
            <person name="Castanera R."/>
            <person name="Culley D."/>
            <person name="Daum C."/>
            <person name="Ezra D."/>
            <person name="Gonzalez J."/>
            <person name="Henrissat B."/>
            <person name="Kuo A."/>
            <person name="Liang C."/>
            <person name="Lipzen A."/>
            <person name="Lutzoni F."/>
            <person name="Magnuson J."/>
            <person name="Mondo S."/>
            <person name="Nolan M."/>
            <person name="Ohm R."/>
            <person name="Pangilinan J."/>
            <person name="Park H.-J."/>
            <person name="Ramirez L."/>
            <person name="Alfaro M."/>
            <person name="Sun H."/>
            <person name="Tritt A."/>
            <person name="Yoshinaga Y."/>
            <person name="Zwiers L.-H."/>
            <person name="Turgeon B."/>
            <person name="Goodwin S."/>
            <person name="Spatafora J."/>
            <person name="Crous P."/>
            <person name="Grigoriev I."/>
        </authorList>
    </citation>
    <scope>NUCLEOTIDE SEQUENCE</scope>
    <source>
        <strain evidence="2">CBS 116005</strain>
    </source>
</reference>
<evidence type="ECO:0000256" key="1">
    <source>
        <dbReference type="SAM" id="MobiDB-lite"/>
    </source>
</evidence>
<accession>A0A6G1KUD2</accession>
<sequence>MRAIHSLYRLCASVCLCFERKVAGKYRDLPESGVMSCREAPTCRLTLDPSHFLTNFSSAVTRNDYGLAFYLIFNLCYARKDKAELSRELHTRETRSPVEPHNEDVVTHPR</sequence>
<feature type="region of interest" description="Disordered" evidence="1">
    <location>
        <begin position="88"/>
        <end position="110"/>
    </location>
</feature>
<name>A0A6G1KUD2_9PEZI</name>
<proteinExistence type="predicted"/>
<gene>
    <name evidence="2" type="ORF">EJ03DRAFT_35001</name>
</gene>